<sequence length="278" mass="29704">MEVFQSDLGFIEGPVIMRDGAVVVTSIDRGVLYRIADGRARVLAELGGGPNGATEGPDGVIYVAQNGGKWPAENRVRAAPGIQAVAPDGTVRVVTDVATSPNDLAFGPDGRLYFTDPTRKPERDDGRIYACDIETGEVELLLTCDWYPNGIGFSTENDAIYVADSRHSRIVRFPLDAVRPERMEVCCQMTRGLPDGFAFDRAGRLVIACPGLGGAPGNLQVWTPDGTLVEEIDLGTSPYYTNLAISAAGEIYVCDSSAGCLLTGRWPSPGLALHPFRG</sequence>
<organism evidence="2 3">
    <name type="scientific">Futiania mangrovi</name>
    <dbReference type="NCBI Taxonomy" id="2959716"/>
    <lineage>
        <taxon>Bacteria</taxon>
        <taxon>Pseudomonadati</taxon>
        <taxon>Pseudomonadota</taxon>
        <taxon>Alphaproteobacteria</taxon>
        <taxon>Futianiales</taxon>
        <taxon>Futianiaceae</taxon>
        <taxon>Futiania</taxon>
    </lineage>
</organism>
<dbReference type="InterPro" id="IPR011042">
    <property type="entry name" value="6-blade_b-propeller_TolB-like"/>
</dbReference>
<dbReference type="Pfam" id="PF08450">
    <property type="entry name" value="SGL"/>
    <property type="match status" value="1"/>
</dbReference>
<feature type="domain" description="SMP-30/Gluconolactonase/LRE-like region" evidence="1">
    <location>
        <begin position="12"/>
        <end position="247"/>
    </location>
</feature>
<dbReference type="RefSeq" id="WP_269331076.1">
    <property type="nucleotide sequence ID" value="NZ_JAMZFT010000001.1"/>
</dbReference>
<accession>A0A9J6P9V4</accession>
<dbReference type="Proteomes" id="UP001055804">
    <property type="component" value="Unassembled WGS sequence"/>
</dbReference>
<keyword evidence="3" id="KW-1185">Reference proteome</keyword>
<dbReference type="SUPFAM" id="SSF63829">
    <property type="entry name" value="Calcium-dependent phosphotriesterase"/>
    <property type="match status" value="1"/>
</dbReference>
<comment type="caution">
    <text evidence="2">The sequence shown here is derived from an EMBL/GenBank/DDBJ whole genome shotgun (WGS) entry which is preliminary data.</text>
</comment>
<dbReference type="PANTHER" id="PTHR47572">
    <property type="entry name" value="LIPOPROTEIN-RELATED"/>
    <property type="match status" value="1"/>
</dbReference>
<protein>
    <submittedName>
        <fullName evidence="2">SMP-30/gluconolactonase/LRE family protein</fullName>
    </submittedName>
</protein>
<dbReference type="InterPro" id="IPR051262">
    <property type="entry name" value="SMP-30/CGR1_Lactonase"/>
</dbReference>
<name>A0A9J6P9V4_9PROT</name>
<gene>
    <name evidence="2" type="ORF">NJQ99_01720</name>
</gene>
<evidence type="ECO:0000313" key="2">
    <source>
        <dbReference type="EMBL" id="MCP1335121.1"/>
    </source>
</evidence>
<dbReference type="EMBL" id="JAMZFT010000001">
    <property type="protein sequence ID" value="MCP1335121.1"/>
    <property type="molecule type" value="Genomic_DNA"/>
</dbReference>
<reference evidence="2" key="1">
    <citation type="submission" date="2022-06" db="EMBL/GenBank/DDBJ databases">
        <title>Isolation and Genomics of Futiania mangrovii gen. nov., sp. nov., a Rare and Metabolically-versatile member in the Class Alphaproteobacteria.</title>
        <authorList>
            <person name="Liu L."/>
            <person name="Huang W.-C."/>
            <person name="Pan J."/>
            <person name="Li J."/>
            <person name="Huang Y."/>
            <person name="Du H."/>
            <person name="Liu Y."/>
            <person name="Li M."/>
        </authorList>
    </citation>
    <scope>NUCLEOTIDE SEQUENCE</scope>
    <source>
        <strain evidence="2">FT118</strain>
    </source>
</reference>
<evidence type="ECO:0000313" key="3">
    <source>
        <dbReference type="Proteomes" id="UP001055804"/>
    </source>
</evidence>
<dbReference type="Gene3D" id="2.120.10.30">
    <property type="entry name" value="TolB, C-terminal domain"/>
    <property type="match status" value="1"/>
</dbReference>
<dbReference type="PANTHER" id="PTHR47572:SF5">
    <property type="entry name" value="BLR2277 PROTEIN"/>
    <property type="match status" value="1"/>
</dbReference>
<proteinExistence type="predicted"/>
<dbReference type="AlphaFoldDB" id="A0A9J6P9V4"/>
<evidence type="ECO:0000259" key="1">
    <source>
        <dbReference type="Pfam" id="PF08450"/>
    </source>
</evidence>
<dbReference type="InterPro" id="IPR013658">
    <property type="entry name" value="SGL"/>
</dbReference>